<sequence length="80" mass="9126">MPAQWYVHDIRQPHILPLMQRLPGAIFQQEDARLHTARVSQDCLCTVTTPVLVFLIPRFVSNEAYLGSSGTSSWTSHEFE</sequence>
<organism evidence="1 2">
    <name type="scientific">Trichonephila clavipes</name>
    <name type="common">Golden silk orbweaver</name>
    <name type="synonym">Nephila clavipes</name>
    <dbReference type="NCBI Taxonomy" id="2585209"/>
    <lineage>
        <taxon>Eukaryota</taxon>
        <taxon>Metazoa</taxon>
        <taxon>Ecdysozoa</taxon>
        <taxon>Arthropoda</taxon>
        <taxon>Chelicerata</taxon>
        <taxon>Arachnida</taxon>
        <taxon>Araneae</taxon>
        <taxon>Araneomorphae</taxon>
        <taxon>Entelegynae</taxon>
        <taxon>Araneoidea</taxon>
        <taxon>Nephilidae</taxon>
        <taxon>Trichonephila</taxon>
    </lineage>
</organism>
<dbReference type="EMBL" id="BMAU01021052">
    <property type="protein sequence ID" value="GFX88408.1"/>
    <property type="molecule type" value="Genomic_DNA"/>
</dbReference>
<gene>
    <name evidence="1" type="primary">NCL1_19803</name>
    <name evidence="1" type="ORF">TNCV_2278761</name>
</gene>
<protein>
    <submittedName>
        <fullName evidence="1">Uncharacterized protein</fullName>
    </submittedName>
</protein>
<reference evidence="1" key="1">
    <citation type="submission" date="2020-08" db="EMBL/GenBank/DDBJ databases">
        <title>Multicomponent nature underlies the extraordinary mechanical properties of spider dragline silk.</title>
        <authorList>
            <person name="Kono N."/>
            <person name="Nakamura H."/>
            <person name="Mori M."/>
            <person name="Yoshida Y."/>
            <person name="Ohtoshi R."/>
            <person name="Malay A.D."/>
            <person name="Moran D.A.P."/>
            <person name="Tomita M."/>
            <person name="Numata K."/>
            <person name="Arakawa K."/>
        </authorList>
    </citation>
    <scope>NUCLEOTIDE SEQUENCE</scope>
</reference>
<comment type="caution">
    <text evidence="1">The sequence shown here is derived from an EMBL/GenBank/DDBJ whole genome shotgun (WGS) entry which is preliminary data.</text>
</comment>
<dbReference type="AlphaFoldDB" id="A0A8X6UUQ0"/>
<keyword evidence="2" id="KW-1185">Reference proteome</keyword>
<dbReference type="Proteomes" id="UP000887159">
    <property type="component" value="Unassembled WGS sequence"/>
</dbReference>
<evidence type="ECO:0000313" key="2">
    <source>
        <dbReference type="Proteomes" id="UP000887159"/>
    </source>
</evidence>
<evidence type="ECO:0000313" key="1">
    <source>
        <dbReference type="EMBL" id="GFX88408.1"/>
    </source>
</evidence>
<proteinExistence type="predicted"/>
<name>A0A8X6UUQ0_TRICX</name>
<accession>A0A8X6UUQ0</accession>